<dbReference type="Proteomes" id="UP000000305">
    <property type="component" value="Unassembled WGS sequence"/>
</dbReference>
<dbReference type="HOGENOM" id="CLU_1961783_0_0_1"/>
<reference evidence="2 3" key="1">
    <citation type="journal article" date="2011" name="Science">
        <title>The ecoresponsive genome of Daphnia pulex.</title>
        <authorList>
            <person name="Colbourne J.K."/>
            <person name="Pfrender M.E."/>
            <person name="Gilbert D."/>
            <person name="Thomas W.K."/>
            <person name="Tucker A."/>
            <person name="Oakley T.H."/>
            <person name="Tokishita S."/>
            <person name="Aerts A."/>
            <person name="Arnold G.J."/>
            <person name="Basu M.K."/>
            <person name="Bauer D.J."/>
            <person name="Caceres C.E."/>
            <person name="Carmel L."/>
            <person name="Casola C."/>
            <person name="Choi J.H."/>
            <person name="Detter J.C."/>
            <person name="Dong Q."/>
            <person name="Dusheyko S."/>
            <person name="Eads B.D."/>
            <person name="Frohlich T."/>
            <person name="Geiler-Samerotte K.A."/>
            <person name="Gerlach D."/>
            <person name="Hatcher P."/>
            <person name="Jogdeo S."/>
            <person name="Krijgsveld J."/>
            <person name="Kriventseva E.V."/>
            <person name="Kultz D."/>
            <person name="Laforsch C."/>
            <person name="Lindquist E."/>
            <person name="Lopez J."/>
            <person name="Manak J.R."/>
            <person name="Muller J."/>
            <person name="Pangilinan J."/>
            <person name="Patwardhan R.P."/>
            <person name="Pitluck S."/>
            <person name="Pritham E.J."/>
            <person name="Rechtsteiner A."/>
            <person name="Rho M."/>
            <person name="Rogozin I.B."/>
            <person name="Sakarya O."/>
            <person name="Salamov A."/>
            <person name="Schaack S."/>
            <person name="Shapiro H."/>
            <person name="Shiga Y."/>
            <person name="Skalitzky C."/>
            <person name="Smith Z."/>
            <person name="Souvorov A."/>
            <person name="Sung W."/>
            <person name="Tang Z."/>
            <person name="Tsuchiya D."/>
            <person name="Tu H."/>
            <person name="Vos H."/>
            <person name="Wang M."/>
            <person name="Wolf Y.I."/>
            <person name="Yamagata H."/>
            <person name="Yamada T."/>
            <person name="Ye Y."/>
            <person name="Shaw J.R."/>
            <person name="Andrews J."/>
            <person name="Crease T.J."/>
            <person name="Tang H."/>
            <person name="Lucas S.M."/>
            <person name="Robertson H.M."/>
            <person name="Bork P."/>
            <person name="Koonin E.V."/>
            <person name="Zdobnov E.M."/>
            <person name="Grigoriev I.V."/>
            <person name="Lynch M."/>
            <person name="Boore J.L."/>
        </authorList>
    </citation>
    <scope>NUCLEOTIDE SEQUENCE [LARGE SCALE GENOMIC DNA]</scope>
</reference>
<protein>
    <submittedName>
        <fullName evidence="2">Uncharacterized protein</fullName>
    </submittedName>
</protein>
<name>E9HI35_DAPPU</name>
<evidence type="ECO:0000313" key="2">
    <source>
        <dbReference type="EMBL" id="EFX68609.1"/>
    </source>
</evidence>
<keyword evidence="3" id="KW-1185">Reference proteome</keyword>
<feature type="compositionally biased region" description="Basic and acidic residues" evidence="1">
    <location>
        <begin position="54"/>
        <end position="68"/>
    </location>
</feature>
<sequence>MDSLCFFFECLSLSEKRKRSSYKDEDLFYNGPKRIRWITSLYELNAVGQQNRPIGEKIRPEKSKKLPKMDAGVSQQTRQLDGQPVSKKKSLVVNSSDRGQIVNLGPKPKVLTVEDVEHLVKCLNDRFV</sequence>
<evidence type="ECO:0000256" key="1">
    <source>
        <dbReference type="SAM" id="MobiDB-lite"/>
    </source>
</evidence>
<dbReference type="PhylomeDB" id="E9HI35"/>
<accession>E9HI35</accession>
<dbReference type="EMBL" id="GL732652">
    <property type="protein sequence ID" value="EFX68609.1"/>
    <property type="molecule type" value="Genomic_DNA"/>
</dbReference>
<gene>
    <name evidence="2" type="ORF">DAPPUDRAFT_114422</name>
</gene>
<dbReference type="KEGG" id="dpx:DAPPUDRAFT_114422"/>
<dbReference type="InParanoid" id="E9HI35"/>
<feature type="region of interest" description="Disordered" evidence="1">
    <location>
        <begin position="54"/>
        <end position="89"/>
    </location>
</feature>
<organism evidence="2 3">
    <name type="scientific">Daphnia pulex</name>
    <name type="common">Water flea</name>
    <dbReference type="NCBI Taxonomy" id="6669"/>
    <lineage>
        <taxon>Eukaryota</taxon>
        <taxon>Metazoa</taxon>
        <taxon>Ecdysozoa</taxon>
        <taxon>Arthropoda</taxon>
        <taxon>Crustacea</taxon>
        <taxon>Branchiopoda</taxon>
        <taxon>Diplostraca</taxon>
        <taxon>Cladocera</taxon>
        <taxon>Anomopoda</taxon>
        <taxon>Daphniidae</taxon>
        <taxon>Daphnia</taxon>
    </lineage>
</organism>
<proteinExistence type="predicted"/>
<dbReference type="AlphaFoldDB" id="E9HI35"/>
<evidence type="ECO:0000313" key="3">
    <source>
        <dbReference type="Proteomes" id="UP000000305"/>
    </source>
</evidence>